<dbReference type="InterPro" id="IPR049492">
    <property type="entry name" value="BD-FAE-like_dom"/>
</dbReference>
<keyword evidence="1 3" id="KW-0378">Hydrolase</keyword>
<dbReference type="InterPro" id="IPR050300">
    <property type="entry name" value="GDXG_lipolytic_enzyme"/>
</dbReference>
<dbReference type="AlphaFoldDB" id="A0A926E499"/>
<dbReference type="RefSeq" id="WP_249294852.1">
    <property type="nucleotide sequence ID" value="NZ_JACRSV010000002.1"/>
</dbReference>
<dbReference type="PANTHER" id="PTHR48081:SF6">
    <property type="entry name" value="PEPTIDASE S9 PROLYL OLIGOPEPTIDASE CATALYTIC DOMAIN-CONTAINING PROTEIN"/>
    <property type="match status" value="1"/>
</dbReference>
<evidence type="ECO:0000259" key="2">
    <source>
        <dbReference type="Pfam" id="PF20434"/>
    </source>
</evidence>
<gene>
    <name evidence="3" type="ORF">H8710_07290</name>
</gene>
<dbReference type="Pfam" id="PF20434">
    <property type="entry name" value="BD-FAE"/>
    <property type="match status" value="1"/>
</dbReference>
<proteinExistence type="predicted"/>
<comment type="caution">
    <text evidence="3">The sequence shown here is derived from an EMBL/GenBank/DDBJ whole genome shotgun (WGS) entry which is preliminary data.</text>
</comment>
<organism evidence="3 4">
    <name type="scientific">Fumia xinanensis</name>
    <dbReference type="NCBI Taxonomy" id="2763659"/>
    <lineage>
        <taxon>Bacteria</taxon>
        <taxon>Bacillati</taxon>
        <taxon>Bacillota</taxon>
        <taxon>Clostridia</taxon>
        <taxon>Eubacteriales</taxon>
        <taxon>Oscillospiraceae</taxon>
        <taxon>Fumia</taxon>
    </lineage>
</organism>
<dbReference type="PANTHER" id="PTHR48081">
    <property type="entry name" value="AB HYDROLASE SUPERFAMILY PROTEIN C4A8.06C"/>
    <property type="match status" value="1"/>
</dbReference>
<reference evidence="3" key="1">
    <citation type="submission" date="2020-08" db="EMBL/GenBank/DDBJ databases">
        <title>Genome public.</title>
        <authorList>
            <person name="Liu C."/>
            <person name="Sun Q."/>
        </authorList>
    </citation>
    <scope>NUCLEOTIDE SEQUENCE</scope>
    <source>
        <strain evidence="3">NSJ-33</strain>
    </source>
</reference>
<dbReference type="GO" id="GO:0016787">
    <property type="term" value="F:hydrolase activity"/>
    <property type="evidence" value="ECO:0007669"/>
    <property type="project" value="UniProtKB-KW"/>
</dbReference>
<protein>
    <submittedName>
        <fullName evidence="3">Alpha/beta hydrolase</fullName>
    </submittedName>
</protein>
<evidence type="ECO:0000313" key="4">
    <source>
        <dbReference type="Proteomes" id="UP000610760"/>
    </source>
</evidence>
<keyword evidence="4" id="KW-1185">Reference proteome</keyword>
<dbReference type="InterPro" id="IPR029058">
    <property type="entry name" value="AB_hydrolase_fold"/>
</dbReference>
<feature type="domain" description="BD-FAE-like" evidence="2">
    <location>
        <begin position="40"/>
        <end position="223"/>
    </location>
</feature>
<dbReference type="Proteomes" id="UP000610760">
    <property type="component" value="Unassembled WGS sequence"/>
</dbReference>
<dbReference type="Gene3D" id="3.40.50.1820">
    <property type="entry name" value="alpha/beta hydrolase"/>
    <property type="match status" value="1"/>
</dbReference>
<evidence type="ECO:0000313" key="3">
    <source>
        <dbReference type="EMBL" id="MBC8559869.1"/>
    </source>
</evidence>
<sequence>MFIQNIDLDVDYESMGLKQPEKEPELTGYILKNYDEYCKGRKRPAVIICPGGGYMYCSQREATPIAMEYLAGGIDAFILRYSCKPAVFPTALVQLATAVQLVREHAEEWNIDSDKIILVGFSAGGHLAASLGVFWNSGLLRTLGFSGDSHRPNGMVLSYPVISAVSYPNTRSFQNLFGVEEPSRRQLSEVSLEHFVTKDTPPAFLWHTATDEGVPPQNSLMFALAMLAHHRPLELHLYPTGPHGLSLANELVNDAENVNLKTATWIKFAIDWVKKL</sequence>
<name>A0A926E499_9FIRM</name>
<dbReference type="EMBL" id="JACRSV010000002">
    <property type="protein sequence ID" value="MBC8559869.1"/>
    <property type="molecule type" value="Genomic_DNA"/>
</dbReference>
<accession>A0A926E499</accession>
<dbReference type="SUPFAM" id="SSF53474">
    <property type="entry name" value="alpha/beta-Hydrolases"/>
    <property type="match status" value="1"/>
</dbReference>
<evidence type="ECO:0000256" key="1">
    <source>
        <dbReference type="ARBA" id="ARBA00022801"/>
    </source>
</evidence>